<dbReference type="EMBL" id="CM042051">
    <property type="protein sequence ID" value="KAI3728161.1"/>
    <property type="molecule type" value="Genomic_DNA"/>
</dbReference>
<reference evidence="2" key="1">
    <citation type="journal article" date="2022" name="Mol. Ecol. Resour.">
        <title>The genomes of chicory, endive, great burdock and yacon provide insights into Asteraceae palaeo-polyploidization history and plant inulin production.</title>
        <authorList>
            <person name="Fan W."/>
            <person name="Wang S."/>
            <person name="Wang H."/>
            <person name="Wang A."/>
            <person name="Jiang F."/>
            <person name="Liu H."/>
            <person name="Zhao H."/>
            <person name="Xu D."/>
            <person name="Zhang Y."/>
        </authorList>
    </citation>
    <scope>NUCLEOTIDE SEQUENCE [LARGE SCALE GENOMIC DNA]</scope>
    <source>
        <strain evidence="2">cv. Niubang</strain>
    </source>
</reference>
<name>A0ACB9C1H2_ARCLA</name>
<evidence type="ECO:0000313" key="2">
    <source>
        <dbReference type="Proteomes" id="UP001055879"/>
    </source>
</evidence>
<gene>
    <name evidence="1" type="ORF">L6452_16792</name>
</gene>
<keyword evidence="2" id="KW-1185">Reference proteome</keyword>
<reference evidence="1 2" key="2">
    <citation type="journal article" date="2022" name="Mol. Ecol. Resour.">
        <title>The genomes of chicory, endive, great burdock and yacon provide insights into Asteraceae paleo-polyploidization history and plant inulin production.</title>
        <authorList>
            <person name="Fan W."/>
            <person name="Wang S."/>
            <person name="Wang H."/>
            <person name="Wang A."/>
            <person name="Jiang F."/>
            <person name="Liu H."/>
            <person name="Zhao H."/>
            <person name="Xu D."/>
            <person name="Zhang Y."/>
        </authorList>
    </citation>
    <scope>NUCLEOTIDE SEQUENCE [LARGE SCALE GENOMIC DNA]</scope>
    <source>
        <strain evidence="2">cv. Niubang</strain>
    </source>
</reference>
<evidence type="ECO:0000313" key="1">
    <source>
        <dbReference type="EMBL" id="KAI3728161.1"/>
    </source>
</evidence>
<dbReference type="Proteomes" id="UP001055879">
    <property type="component" value="Linkage Group LG05"/>
</dbReference>
<sequence>MGEPSNPLNTLTNAIDDLEDLSSSQNRPPAIGPSQAVVTSVHTIGIRKSRTPDLNEPLPDPEVPNTSIGALLHRTLDEGFMATDEVLGHSTTTTFVPVIPYRPLALRSTPNVIILNSKGEPFDQPPPSPFLHNILMLRNSPEQEVEMKQNLNSDSPDHTHRETTRSIPPNSTRVETHTQPLEENNPGGYEDSFERMARKGKTVKEREAAEIAADWDLILGLSAELLLADFEDWAMFKAFGISLLG</sequence>
<organism evidence="1 2">
    <name type="scientific">Arctium lappa</name>
    <name type="common">Greater burdock</name>
    <name type="synonym">Lappa major</name>
    <dbReference type="NCBI Taxonomy" id="4217"/>
    <lineage>
        <taxon>Eukaryota</taxon>
        <taxon>Viridiplantae</taxon>
        <taxon>Streptophyta</taxon>
        <taxon>Embryophyta</taxon>
        <taxon>Tracheophyta</taxon>
        <taxon>Spermatophyta</taxon>
        <taxon>Magnoliopsida</taxon>
        <taxon>eudicotyledons</taxon>
        <taxon>Gunneridae</taxon>
        <taxon>Pentapetalae</taxon>
        <taxon>asterids</taxon>
        <taxon>campanulids</taxon>
        <taxon>Asterales</taxon>
        <taxon>Asteraceae</taxon>
        <taxon>Carduoideae</taxon>
        <taxon>Cardueae</taxon>
        <taxon>Arctiinae</taxon>
        <taxon>Arctium</taxon>
    </lineage>
</organism>
<accession>A0ACB9C1H2</accession>
<comment type="caution">
    <text evidence="1">The sequence shown here is derived from an EMBL/GenBank/DDBJ whole genome shotgun (WGS) entry which is preliminary data.</text>
</comment>
<proteinExistence type="predicted"/>
<protein>
    <submittedName>
        <fullName evidence="1">Uncharacterized protein</fullName>
    </submittedName>
</protein>